<dbReference type="InterPro" id="IPR000515">
    <property type="entry name" value="MetI-like"/>
</dbReference>
<sequence>MADQFTQDTGRGSAIPLRPDGWSAAAVLIAALVLLPVVSVVWLALQGGTEIWPHLLSTTLPRYVRNTLTLMLGVGLLSAAIGAGAAWLVTMYRFPGRNWLQWALLLPLAVPAYVGAYALVDFLEYAGPVQRGLRALFGWQTARDYWFPEIRTPGAAILVLSGALYPYVYLLTRAAFREQSGSVFEVAQALGAGAWSRFFRVGLPLARPAIAAGTAVVMMETVNDFGAVHYFAVQTLTTGIFSVWLQAGNLAGAAQISACVLAIIVLLVTIEKASRRRGRTHASARAHRPITAQNLSGWKAWAATLACVLPFLGGFVLPVTVLLSHSFDAQQWVEPGLARALLHSLTVGGAAALLCVILGVLMVYGARLSGRRLPVILLPVTAIGYAVPGAVLGIGILIPLAATDNAVADLVLRVTGNDPGLILTGTAAALTLAYVVRFFAVAQGTADAAMARISPSLPMAARSLGRTAGGTLRAVHLPLARASLGSALLLVFVDCVKELPATLLLRPFSFDTLATRVHAKASLENLSEAAPAALTITLVGMAATILLARANR</sequence>
<feature type="transmembrane region" description="Helical" evidence="8">
    <location>
        <begin position="68"/>
        <end position="90"/>
    </location>
</feature>
<dbReference type="InterPro" id="IPR035906">
    <property type="entry name" value="MetI-like_sf"/>
</dbReference>
<feature type="transmembrane region" description="Helical" evidence="8">
    <location>
        <begin position="102"/>
        <end position="120"/>
    </location>
</feature>
<evidence type="ECO:0000256" key="5">
    <source>
        <dbReference type="ARBA" id="ARBA00022692"/>
    </source>
</evidence>
<dbReference type="Gene3D" id="1.10.3720.10">
    <property type="entry name" value="MetI-like"/>
    <property type="match status" value="2"/>
</dbReference>
<reference evidence="10 11" key="1">
    <citation type="submission" date="2019-06" db="EMBL/GenBank/DDBJ databases">
        <title>YIM 131921 draft genome.</title>
        <authorList>
            <person name="Jiang L."/>
        </authorList>
    </citation>
    <scope>NUCLEOTIDE SEQUENCE [LARGE SCALE GENOMIC DNA]</scope>
    <source>
        <strain evidence="10 11">YIM 131921</strain>
    </source>
</reference>
<dbReference type="FunFam" id="1.10.3720.10:FF:000088">
    <property type="entry name" value="Iron(III) ABC transporter, permease protein"/>
    <property type="match status" value="1"/>
</dbReference>
<evidence type="ECO:0000259" key="9">
    <source>
        <dbReference type="PROSITE" id="PS50928"/>
    </source>
</evidence>
<feature type="transmembrane region" description="Helical" evidence="8">
    <location>
        <begin position="300"/>
        <end position="321"/>
    </location>
</feature>
<keyword evidence="3" id="KW-1003">Cell membrane</keyword>
<feature type="transmembrane region" description="Helical" evidence="8">
    <location>
        <begin position="529"/>
        <end position="548"/>
    </location>
</feature>
<evidence type="ECO:0000256" key="2">
    <source>
        <dbReference type="ARBA" id="ARBA00022448"/>
    </source>
</evidence>
<feature type="domain" description="ABC transmembrane type-1" evidence="9">
    <location>
        <begin position="64"/>
        <end position="272"/>
    </location>
</feature>
<dbReference type="SUPFAM" id="SSF161098">
    <property type="entry name" value="MetI-like"/>
    <property type="match status" value="2"/>
</dbReference>
<dbReference type="Proteomes" id="UP000305887">
    <property type="component" value="Unassembled WGS sequence"/>
</dbReference>
<feature type="transmembrane region" description="Helical" evidence="8">
    <location>
        <begin position="21"/>
        <end position="45"/>
    </location>
</feature>
<comment type="caution">
    <text evidence="10">The sequence shown here is derived from an EMBL/GenBank/DDBJ whole genome shotgun (WGS) entry which is preliminary data.</text>
</comment>
<evidence type="ECO:0000256" key="3">
    <source>
        <dbReference type="ARBA" id="ARBA00022475"/>
    </source>
</evidence>
<accession>A0A5C4N3L4</accession>
<dbReference type="PROSITE" id="PS50928">
    <property type="entry name" value="ABC_TM1"/>
    <property type="match status" value="2"/>
</dbReference>
<evidence type="ECO:0000256" key="6">
    <source>
        <dbReference type="ARBA" id="ARBA00022989"/>
    </source>
</evidence>
<dbReference type="CDD" id="cd06261">
    <property type="entry name" value="TM_PBP2"/>
    <property type="match status" value="2"/>
</dbReference>
<feature type="transmembrane region" description="Helical" evidence="8">
    <location>
        <begin position="251"/>
        <end position="270"/>
    </location>
</feature>
<dbReference type="OrthoDB" id="9790211at2"/>
<evidence type="ECO:0000256" key="4">
    <source>
        <dbReference type="ARBA" id="ARBA00022519"/>
    </source>
</evidence>
<proteinExistence type="inferred from homology"/>
<evidence type="ECO:0000256" key="7">
    <source>
        <dbReference type="ARBA" id="ARBA00023136"/>
    </source>
</evidence>
<feature type="transmembrane region" description="Helical" evidence="8">
    <location>
        <begin position="227"/>
        <end position="245"/>
    </location>
</feature>
<keyword evidence="5 8" id="KW-0812">Transmembrane</keyword>
<keyword evidence="2 8" id="KW-0813">Transport</keyword>
<protein>
    <submittedName>
        <fullName evidence="10">Iron ABC transporter permease</fullName>
    </submittedName>
</protein>
<gene>
    <name evidence="10" type="ORF">FHG66_00915</name>
</gene>
<comment type="similarity">
    <text evidence="8">Belongs to the binding-protein-dependent transport system permease family.</text>
</comment>
<evidence type="ECO:0000313" key="10">
    <source>
        <dbReference type="EMBL" id="TNC52886.1"/>
    </source>
</evidence>
<dbReference type="PANTHER" id="PTHR43357">
    <property type="entry name" value="INNER MEMBRANE ABC TRANSPORTER PERMEASE PROTEIN YDCV"/>
    <property type="match status" value="1"/>
</dbReference>
<evidence type="ECO:0000256" key="8">
    <source>
        <dbReference type="RuleBase" id="RU363032"/>
    </source>
</evidence>
<dbReference type="Pfam" id="PF00528">
    <property type="entry name" value="BPD_transp_1"/>
    <property type="match status" value="1"/>
</dbReference>
<feature type="transmembrane region" description="Helical" evidence="8">
    <location>
        <begin position="154"/>
        <end position="172"/>
    </location>
</feature>
<evidence type="ECO:0000313" key="11">
    <source>
        <dbReference type="Proteomes" id="UP000305887"/>
    </source>
</evidence>
<keyword evidence="4" id="KW-0997">Cell inner membrane</keyword>
<feature type="transmembrane region" description="Helical" evidence="8">
    <location>
        <begin position="341"/>
        <end position="364"/>
    </location>
</feature>
<dbReference type="RefSeq" id="WP_139074722.1">
    <property type="nucleotide sequence ID" value="NZ_VDFU01000001.1"/>
</dbReference>
<keyword evidence="7 8" id="KW-0472">Membrane</keyword>
<dbReference type="AlphaFoldDB" id="A0A5C4N3L4"/>
<keyword evidence="11" id="KW-1185">Reference proteome</keyword>
<keyword evidence="6 8" id="KW-1133">Transmembrane helix</keyword>
<dbReference type="GO" id="GO:0055085">
    <property type="term" value="P:transmembrane transport"/>
    <property type="evidence" value="ECO:0007669"/>
    <property type="project" value="InterPro"/>
</dbReference>
<dbReference type="GO" id="GO:0005886">
    <property type="term" value="C:plasma membrane"/>
    <property type="evidence" value="ECO:0007669"/>
    <property type="project" value="UniProtKB-SubCell"/>
</dbReference>
<feature type="domain" description="ABC transmembrane type-1" evidence="9">
    <location>
        <begin position="341"/>
        <end position="547"/>
    </location>
</feature>
<evidence type="ECO:0000256" key="1">
    <source>
        <dbReference type="ARBA" id="ARBA00004429"/>
    </source>
</evidence>
<feature type="transmembrane region" description="Helical" evidence="8">
    <location>
        <begin position="376"/>
        <end position="401"/>
    </location>
</feature>
<dbReference type="EMBL" id="VDFU01000001">
    <property type="protein sequence ID" value="TNC52886.1"/>
    <property type="molecule type" value="Genomic_DNA"/>
</dbReference>
<dbReference type="PANTHER" id="PTHR43357:SF3">
    <property type="entry name" value="FE(3+)-TRANSPORT SYSTEM PERMEASE PROTEIN FBPB 2"/>
    <property type="match status" value="1"/>
</dbReference>
<name>A0A5C4N3L4_9RHOB</name>
<organism evidence="10 11">
    <name type="scientific">Rubellimicrobium rubrum</name>
    <dbReference type="NCBI Taxonomy" id="2585369"/>
    <lineage>
        <taxon>Bacteria</taxon>
        <taxon>Pseudomonadati</taxon>
        <taxon>Pseudomonadota</taxon>
        <taxon>Alphaproteobacteria</taxon>
        <taxon>Rhodobacterales</taxon>
        <taxon>Roseobacteraceae</taxon>
        <taxon>Rubellimicrobium</taxon>
    </lineage>
</organism>
<comment type="subcellular location">
    <subcellularLocation>
        <location evidence="1">Cell inner membrane</location>
        <topology evidence="1">Multi-pass membrane protein</topology>
    </subcellularLocation>
    <subcellularLocation>
        <location evidence="8">Cell membrane</location>
        <topology evidence="8">Multi-pass membrane protein</topology>
    </subcellularLocation>
</comment>
<feature type="transmembrane region" description="Helical" evidence="8">
    <location>
        <begin position="421"/>
        <end position="442"/>
    </location>
</feature>